<keyword evidence="2" id="KW-0547">Nucleotide-binding</keyword>
<evidence type="ECO:0000313" key="3">
    <source>
        <dbReference type="Proteomes" id="UP001187868"/>
    </source>
</evidence>
<dbReference type="EMBL" id="CP136339">
    <property type="protein sequence ID" value="WOA54997.1"/>
    <property type="molecule type" value="Genomic_DNA"/>
</dbReference>
<name>A0AAP3G6E8_9GAMM</name>
<dbReference type="GO" id="GO:0004386">
    <property type="term" value="F:helicase activity"/>
    <property type="evidence" value="ECO:0007669"/>
    <property type="project" value="UniProtKB-KW"/>
</dbReference>
<evidence type="ECO:0000313" key="2">
    <source>
        <dbReference type="EMBL" id="WOA54997.1"/>
    </source>
</evidence>
<dbReference type="GeneID" id="43521003"/>
<keyword evidence="2" id="KW-0378">Hydrolase</keyword>
<keyword evidence="2" id="KW-0067">ATP-binding</keyword>
<dbReference type="Proteomes" id="UP001304423">
    <property type="component" value="Chromosome"/>
</dbReference>
<sequence>MMMGLSNAAAMAGMQSLDKTMASTTAMTTAAQEQKMKTDAISSITDGQMDSATKAMNSGQKAAKAIQF</sequence>
<evidence type="ECO:0000313" key="1">
    <source>
        <dbReference type="EMBL" id="MDV7044760.1"/>
    </source>
</evidence>
<proteinExistence type="predicted"/>
<dbReference type="RefSeq" id="WP_033111884.1">
    <property type="nucleotide sequence ID" value="NZ_CP017454.1"/>
</dbReference>
<dbReference type="EMBL" id="JAWLLM010000034">
    <property type="protein sequence ID" value="MDV7044760.1"/>
    <property type="molecule type" value="Genomic_DNA"/>
</dbReference>
<protein>
    <submittedName>
        <fullName evidence="2">ATP-dependent helicase HrpA</fullName>
    </submittedName>
</protein>
<keyword evidence="2" id="KW-0347">Helicase</keyword>
<organism evidence="2 4">
    <name type="scientific">Dickeya solani</name>
    <dbReference type="NCBI Taxonomy" id="1089444"/>
    <lineage>
        <taxon>Bacteria</taxon>
        <taxon>Pseudomonadati</taxon>
        <taxon>Pseudomonadota</taxon>
        <taxon>Gammaproteobacteria</taxon>
        <taxon>Enterobacterales</taxon>
        <taxon>Pectobacteriaceae</taxon>
        <taxon>Dickeya</taxon>
    </lineage>
</organism>
<accession>A0AAP3G6E8</accession>
<reference evidence="2" key="2">
    <citation type="submission" date="2023-10" db="EMBL/GenBank/DDBJ databases">
        <title>Clonality and diversity in the soft rot Dickeya solani phytopathogen.</title>
        <authorList>
            <person name="Pedron J."/>
            <person name="Van Gijsegem F."/>
            <person name="Portier P."/>
            <person name="Taghouti G."/>
        </authorList>
    </citation>
    <scope>NUCLEOTIDE SEQUENCE</scope>
    <source>
        <strain evidence="2">CFBP5647</strain>
    </source>
</reference>
<dbReference type="AlphaFoldDB" id="A0AAP3G6E8"/>
<keyword evidence="3" id="KW-1185">Reference proteome</keyword>
<evidence type="ECO:0000313" key="4">
    <source>
        <dbReference type="Proteomes" id="UP001304423"/>
    </source>
</evidence>
<reference evidence="1 3" key="1">
    <citation type="submission" date="2023-10" db="EMBL/GenBank/DDBJ databases">
        <title>Clonality and diversity in the soft rot Dickeya solani phytopathogen.</title>
        <authorList>
            <person name="Pedron J."/>
            <person name="Van Gijisegem F."/>
            <person name="Portier P."/>
            <person name="Taghouti G."/>
        </authorList>
    </citation>
    <scope>NUCLEOTIDE SEQUENCE [LARGE SCALE GENOMIC DNA]</scope>
    <source>
        <strain evidence="1 3">FVG2-MFV017-A9</strain>
    </source>
</reference>
<gene>
    <name evidence="1" type="ORF">RUJ08_21785</name>
    <name evidence="2" type="ORF">RXA29_16105</name>
</gene>
<dbReference type="Proteomes" id="UP001187868">
    <property type="component" value="Unassembled WGS sequence"/>
</dbReference>